<dbReference type="EMBL" id="PQGI02000002">
    <property type="protein sequence ID" value="MEX3188601.1"/>
    <property type="molecule type" value="Genomic_DNA"/>
</dbReference>
<dbReference type="RefSeq" id="WP_146049832.1">
    <property type="nucleotide sequence ID" value="NZ_PQGI02000002.1"/>
</dbReference>
<feature type="compositionally biased region" description="Basic and acidic residues" evidence="1">
    <location>
        <begin position="47"/>
        <end position="81"/>
    </location>
</feature>
<organism evidence="2 3">
    <name type="scientific">Serratia marcescens</name>
    <dbReference type="NCBI Taxonomy" id="615"/>
    <lineage>
        <taxon>Bacteria</taxon>
        <taxon>Pseudomonadati</taxon>
        <taxon>Pseudomonadota</taxon>
        <taxon>Gammaproteobacteria</taxon>
        <taxon>Enterobacterales</taxon>
        <taxon>Yersiniaceae</taxon>
        <taxon>Serratia</taxon>
    </lineage>
</organism>
<feature type="region of interest" description="Disordered" evidence="1">
    <location>
        <begin position="34"/>
        <end position="126"/>
    </location>
</feature>
<gene>
    <name evidence="2" type="ORF">C3R40_018470</name>
</gene>
<accession>A0AB35Z5B1</accession>
<reference evidence="2 3" key="1">
    <citation type="submission" date="2024-07" db="EMBL/GenBank/DDBJ databases">
        <title>Making a pathogen? Evaluating the impact of protist predation on the evolution of virulence in Serratia marcescens.</title>
        <authorList>
            <person name="Hopkins H."/>
            <person name="Lopezguerra C."/>
            <person name="Lau M.-J."/>
        </authorList>
    </citation>
    <scope>NUCLEOTIDE SEQUENCE [LARGE SCALE GENOMIC DNA]</scope>
    <source>
        <strain evidence="2 3">KZ19</strain>
    </source>
</reference>
<reference evidence="2 3" key="2">
    <citation type="submission" date="2024-07" db="EMBL/GenBank/DDBJ databases">
        <authorList>
            <person name="Raymann K."/>
        </authorList>
    </citation>
    <scope>NUCLEOTIDE SEQUENCE [LARGE SCALE GENOMIC DNA]</scope>
    <source>
        <strain evidence="2 3">KZ19</strain>
    </source>
</reference>
<dbReference type="AlphaFoldDB" id="A0AB35Z5B1"/>
<evidence type="ECO:0000313" key="3">
    <source>
        <dbReference type="Proteomes" id="UP000237365"/>
    </source>
</evidence>
<sequence length="126" mass="14399">MKWVLKALSGGAMLLGTAVLVVPVNALELEYKASEPDRLQTPTVPRMPEESKSVPDDKWRENQRSEKKGGFRIETECEHQGCTRPLSPPRNNRFNAPVKKTDRLRQTDPSSTNQDPEYNIQMGYEW</sequence>
<evidence type="ECO:0000256" key="1">
    <source>
        <dbReference type="SAM" id="MobiDB-lite"/>
    </source>
</evidence>
<comment type="caution">
    <text evidence="2">The sequence shown here is derived from an EMBL/GenBank/DDBJ whole genome shotgun (WGS) entry which is preliminary data.</text>
</comment>
<protein>
    <submittedName>
        <fullName evidence="2">Uncharacterized protein</fullName>
    </submittedName>
</protein>
<dbReference type="Proteomes" id="UP000237365">
    <property type="component" value="Unassembled WGS sequence"/>
</dbReference>
<proteinExistence type="predicted"/>
<name>A0AB35Z5B1_SERMA</name>
<evidence type="ECO:0000313" key="2">
    <source>
        <dbReference type="EMBL" id="MEX3188601.1"/>
    </source>
</evidence>
<feature type="compositionally biased region" description="Polar residues" evidence="1">
    <location>
        <begin position="107"/>
        <end position="116"/>
    </location>
</feature>